<evidence type="ECO:0000313" key="6">
    <source>
        <dbReference type="Proteomes" id="UP000198762"/>
    </source>
</evidence>
<dbReference type="CDD" id="cd03034">
    <property type="entry name" value="ArsC_ArsC"/>
    <property type="match status" value="1"/>
</dbReference>
<gene>
    <name evidence="5" type="ORF">SAMN04487962_101294</name>
</gene>
<evidence type="ECO:0000313" key="5">
    <source>
        <dbReference type="EMBL" id="SES71508.1"/>
    </source>
</evidence>
<dbReference type="OrthoDB" id="9790554at2"/>
<dbReference type="PANTHER" id="PTHR30041">
    <property type="entry name" value="ARSENATE REDUCTASE"/>
    <property type="match status" value="1"/>
</dbReference>
<name>A0A1H9YR26_9GAMM</name>
<dbReference type="Gene3D" id="3.40.30.10">
    <property type="entry name" value="Glutaredoxin"/>
    <property type="match status" value="1"/>
</dbReference>
<evidence type="ECO:0000256" key="3">
    <source>
        <dbReference type="PROSITE-ProRule" id="PRU01282"/>
    </source>
</evidence>
<organism evidence="5 6">
    <name type="scientific">Marinobacter segnicrescens</name>
    <dbReference type="NCBI Taxonomy" id="430453"/>
    <lineage>
        <taxon>Bacteria</taxon>
        <taxon>Pseudomonadati</taxon>
        <taxon>Pseudomonadota</taxon>
        <taxon>Gammaproteobacteria</taxon>
        <taxon>Pseudomonadales</taxon>
        <taxon>Marinobacteraceae</taxon>
        <taxon>Marinobacter</taxon>
    </lineage>
</organism>
<dbReference type="RefSeq" id="WP_091848440.1">
    <property type="nucleotide sequence ID" value="NZ_FOHZ01000001.1"/>
</dbReference>
<dbReference type="EC" id="1.20.4.1" evidence="4"/>
<comment type="catalytic activity">
    <reaction evidence="4">
        <text>[glutaredoxin]-dithiol + arsenate + glutathione + H(+) = glutathionyl-S-S-[glutaredoxin] + arsenite + H2O</text>
        <dbReference type="Rhea" id="RHEA:22016"/>
        <dbReference type="Rhea" id="RHEA-COMP:10729"/>
        <dbReference type="Rhea" id="RHEA-COMP:17668"/>
        <dbReference type="ChEBI" id="CHEBI:15377"/>
        <dbReference type="ChEBI" id="CHEBI:15378"/>
        <dbReference type="ChEBI" id="CHEBI:29242"/>
        <dbReference type="ChEBI" id="CHEBI:29950"/>
        <dbReference type="ChEBI" id="CHEBI:48597"/>
        <dbReference type="ChEBI" id="CHEBI:57925"/>
        <dbReference type="ChEBI" id="CHEBI:146199"/>
        <dbReference type="EC" id="1.20.4.1"/>
    </reaction>
</comment>
<dbReference type="EMBL" id="FOHZ01000001">
    <property type="protein sequence ID" value="SES71508.1"/>
    <property type="molecule type" value="Genomic_DNA"/>
</dbReference>
<dbReference type="PROSITE" id="PS51353">
    <property type="entry name" value="ARSC"/>
    <property type="match status" value="1"/>
</dbReference>
<protein>
    <recommendedName>
        <fullName evidence="4">Arsenate reductase</fullName>
        <ecNumber evidence="4">1.20.4.1</ecNumber>
    </recommendedName>
</protein>
<keyword evidence="2 4" id="KW-0560">Oxidoreductase</keyword>
<dbReference type="SUPFAM" id="SSF52833">
    <property type="entry name" value="Thioredoxin-like"/>
    <property type="match status" value="1"/>
</dbReference>
<dbReference type="Proteomes" id="UP000198762">
    <property type="component" value="Unassembled WGS sequence"/>
</dbReference>
<evidence type="ECO:0000256" key="4">
    <source>
        <dbReference type="RuleBase" id="RU362029"/>
    </source>
</evidence>
<keyword evidence="6" id="KW-1185">Reference proteome</keyword>
<dbReference type="Pfam" id="PF03960">
    <property type="entry name" value="ArsC"/>
    <property type="match status" value="1"/>
</dbReference>
<dbReference type="GO" id="GO:0008794">
    <property type="term" value="F:arsenate reductase (glutaredoxin) activity"/>
    <property type="evidence" value="ECO:0007669"/>
    <property type="project" value="UniProtKB-UniRule"/>
</dbReference>
<evidence type="ECO:0000256" key="1">
    <source>
        <dbReference type="ARBA" id="ARBA00007198"/>
    </source>
</evidence>
<sequence>MADQSTRIYHNPRCSKSRQTLALLEEKGLHPQVIKYLETPPSADELADLVATMGCSVRDIIRVKENEYKELGLDSPELDDAALLQALSQHPKLIERPIVTHEGKAAIGRPPENVLRIF</sequence>
<dbReference type="PANTHER" id="PTHR30041:SF4">
    <property type="entry name" value="ARSENATE REDUCTASE"/>
    <property type="match status" value="1"/>
</dbReference>
<evidence type="ECO:0000256" key="2">
    <source>
        <dbReference type="ARBA" id="ARBA00023002"/>
    </source>
</evidence>
<dbReference type="InterPro" id="IPR036249">
    <property type="entry name" value="Thioredoxin-like_sf"/>
</dbReference>
<dbReference type="AlphaFoldDB" id="A0A1H9YR26"/>
<accession>A0A1H9YR26</accession>
<dbReference type="STRING" id="430453.SAMN04487962_101294"/>
<dbReference type="NCBIfam" id="TIGR00014">
    <property type="entry name" value="arsC"/>
    <property type="match status" value="1"/>
</dbReference>
<dbReference type="InterPro" id="IPR006659">
    <property type="entry name" value="Arsenate_reductase"/>
</dbReference>
<reference evidence="6" key="1">
    <citation type="submission" date="2016-10" db="EMBL/GenBank/DDBJ databases">
        <authorList>
            <person name="Varghese N."/>
            <person name="Submissions S."/>
        </authorList>
    </citation>
    <scope>NUCLEOTIDE SEQUENCE [LARGE SCALE GENOMIC DNA]</scope>
    <source>
        <strain evidence="6">CGMCC 1.6489</strain>
    </source>
</reference>
<comment type="similarity">
    <text evidence="1 3 4">Belongs to the ArsC family.</text>
</comment>
<proteinExistence type="inferred from homology"/>
<dbReference type="InterPro" id="IPR006660">
    <property type="entry name" value="Arsenate_reductase-like"/>
</dbReference>